<organism evidence="2 3">
    <name type="scientific">Altererythrobacter epoxidivorans</name>
    <dbReference type="NCBI Taxonomy" id="361183"/>
    <lineage>
        <taxon>Bacteria</taxon>
        <taxon>Pseudomonadati</taxon>
        <taxon>Pseudomonadota</taxon>
        <taxon>Alphaproteobacteria</taxon>
        <taxon>Sphingomonadales</taxon>
        <taxon>Erythrobacteraceae</taxon>
        <taxon>Altererythrobacter</taxon>
    </lineage>
</organism>
<evidence type="ECO:0000313" key="2">
    <source>
        <dbReference type="EMBL" id="ALE16085.1"/>
    </source>
</evidence>
<keyword evidence="2" id="KW-0315">Glutamine amidotransferase</keyword>
<dbReference type="OrthoDB" id="9813383at2"/>
<dbReference type="AlphaFoldDB" id="A0A0M4M6W5"/>
<evidence type="ECO:0000313" key="3">
    <source>
        <dbReference type="Proteomes" id="UP000057938"/>
    </source>
</evidence>
<gene>
    <name evidence="2" type="ORF">AMC99_00782</name>
</gene>
<dbReference type="Pfam" id="PF00117">
    <property type="entry name" value="GATase"/>
    <property type="match status" value="1"/>
</dbReference>
<dbReference type="EMBL" id="CP012669">
    <property type="protein sequence ID" value="ALE16085.1"/>
    <property type="molecule type" value="Genomic_DNA"/>
</dbReference>
<dbReference type="InterPro" id="IPR017926">
    <property type="entry name" value="GATASE"/>
</dbReference>
<dbReference type="STRING" id="361183.AMC99_00782"/>
<sequence length="234" mass="25331">MKQLTVIQHTSADYLGLIEDHLEGRRIRFHYHRPFTEAGKVPPFEQIGDGLILLGGGPWGSAGERDVPTLADEIALARNAFMHGLPIIGIGLGAQIIALACDGSVEAGPLEFTLRTATRCEDDALCGFMPETYLNPVYMRDRPVPPDYARIISRDEAGRAAAFQIGENIFGFTGHPGFKRAMAEDLIMEFEEGPENPGANLDALGNAKHAVADALVPIMTGLVMATKLMETKDS</sequence>
<dbReference type="SUPFAM" id="SSF52317">
    <property type="entry name" value="Class I glutamine amidotransferase-like"/>
    <property type="match status" value="1"/>
</dbReference>
<dbReference type="Gene3D" id="3.40.50.880">
    <property type="match status" value="1"/>
</dbReference>
<feature type="domain" description="Glutamine amidotransferase" evidence="1">
    <location>
        <begin position="46"/>
        <end position="122"/>
    </location>
</feature>
<keyword evidence="2" id="KW-0808">Transferase</keyword>
<dbReference type="RefSeq" id="WP_061922985.1">
    <property type="nucleotide sequence ID" value="NZ_CP012669.1"/>
</dbReference>
<protein>
    <submittedName>
        <fullName evidence="2">GMP synthase-Glutamine amidotransferase domain-like protein</fullName>
    </submittedName>
</protein>
<evidence type="ECO:0000259" key="1">
    <source>
        <dbReference type="Pfam" id="PF00117"/>
    </source>
</evidence>
<dbReference type="InterPro" id="IPR029062">
    <property type="entry name" value="Class_I_gatase-like"/>
</dbReference>
<dbReference type="PATRIC" id="fig|361183.4.peg.764"/>
<dbReference type="Proteomes" id="UP000057938">
    <property type="component" value="Chromosome"/>
</dbReference>
<dbReference type="GO" id="GO:0016740">
    <property type="term" value="F:transferase activity"/>
    <property type="evidence" value="ECO:0007669"/>
    <property type="project" value="UniProtKB-KW"/>
</dbReference>
<reference evidence="2 3" key="1">
    <citation type="submission" date="2015-09" db="EMBL/GenBank/DDBJ databases">
        <title>Complete genome sequence of a benzo[a]pyrene-degrading bacterium Altererythrobacter epoxidivorans CGMCC 1.7731T.</title>
        <authorList>
            <person name="Li Z."/>
            <person name="Cheng H."/>
            <person name="Huo Y."/>
            <person name="Xu X."/>
        </authorList>
    </citation>
    <scope>NUCLEOTIDE SEQUENCE [LARGE SCALE GENOMIC DNA]</scope>
    <source>
        <strain evidence="2 3">CGMCC 1.7731</strain>
    </source>
</reference>
<proteinExistence type="predicted"/>
<accession>A0A0M4M6W5</accession>
<name>A0A0M4M6W5_9SPHN</name>
<dbReference type="KEGG" id="aep:AMC99_00782"/>
<keyword evidence="3" id="KW-1185">Reference proteome</keyword>